<evidence type="ECO:0000256" key="1">
    <source>
        <dbReference type="SAM" id="MobiDB-lite"/>
    </source>
</evidence>
<feature type="compositionally biased region" description="Basic residues" evidence="1">
    <location>
        <begin position="142"/>
        <end position="151"/>
    </location>
</feature>
<feature type="region of interest" description="Disordered" evidence="1">
    <location>
        <begin position="189"/>
        <end position="269"/>
    </location>
</feature>
<dbReference type="EC" id="2.5.1.-" evidence="2"/>
<gene>
    <name evidence="2" type="ORF">AVDCRST_MAG59-2270</name>
</gene>
<reference evidence="2" key="1">
    <citation type="submission" date="2020-02" db="EMBL/GenBank/DDBJ databases">
        <authorList>
            <person name="Meier V. D."/>
        </authorList>
    </citation>
    <scope>NUCLEOTIDE SEQUENCE</scope>
    <source>
        <strain evidence="2">AVDCRST_MAG59</strain>
    </source>
</reference>
<keyword evidence="2" id="KW-0808">Transferase</keyword>
<accession>A0A6J4US10</accession>
<name>A0A6J4US10_9BACT</name>
<sequence>RPPGPSPADGFRLRRADQAGDHVAAPDDHPRRDADRRGGAAALLADRGDPARRRPRLRRRQRPQLLPRPRHRRPDVAHPPPGLGGGPGLPRRHPGLRRRPDRPRRGRALVGRQPAGRGAGAGREPLLRLRLHPLAEAPHPAEHRHRRRRRGGPPARRLGGRHRRPLAPGLGALRGHLPLDAAPLLVPGAAEAGGVRPGRGADAAERGRRGGDAQADRRLHASAGAPLCCPHPLRPRPPLPGRHGRGQRRLPALRGPPLPDPEQADRPRHVLLQSLVPGARLRRGRGGPPAARV</sequence>
<feature type="compositionally biased region" description="Basic and acidic residues" evidence="1">
    <location>
        <begin position="202"/>
        <end position="219"/>
    </location>
</feature>
<evidence type="ECO:0000313" key="2">
    <source>
        <dbReference type="EMBL" id="CAA9557447.1"/>
    </source>
</evidence>
<feature type="compositionally biased region" description="Basic residues" evidence="1">
    <location>
        <begin position="90"/>
        <end position="107"/>
    </location>
</feature>
<feature type="region of interest" description="Disordered" evidence="1">
    <location>
        <begin position="1"/>
        <end position="164"/>
    </location>
</feature>
<feature type="compositionally biased region" description="Basic and acidic residues" evidence="1">
    <location>
        <begin position="11"/>
        <end position="38"/>
    </location>
</feature>
<feature type="non-terminal residue" evidence="2">
    <location>
        <position position="1"/>
    </location>
</feature>
<dbReference type="AlphaFoldDB" id="A0A6J4US10"/>
<feature type="region of interest" description="Disordered" evidence="1">
    <location>
        <begin position="274"/>
        <end position="293"/>
    </location>
</feature>
<organism evidence="2">
    <name type="scientific">uncultured Thermomicrobiales bacterium</name>
    <dbReference type="NCBI Taxonomy" id="1645740"/>
    <lineage>
        <taxon>Bacteria</taxon>
        <taxon>Pseudomonadati</taxon>
        <taxon>Thermomicrobiota</taxon>
        <taxon>Thermomicrobia</taxon>
        <taxon>Thermomicrobiales</taxon>
        <taxon>environmental samples</taxon>
    </lineage>
</organism>
<proteinExistence type="predicted"/>
<feature type="non-terminal residue" evidence="2">
    <location>
        <position position="293"/>
    </location>
</feature>
<feature type="compositionally biased region" description="Basic residues" evidence="1">
    <location>
        <begin position="53"/>
        <end position="73"/>
    </location>
</feature>
<dbReference type="GO" id="GO:0016740">
    <property type="term" value="F:transferase activity"/>
    <property type="evidence" value="ECO:0007669"/>
    <property type="project" value="UniProtKB-KW"/>
</dbReference>
<dbReference type="EMBL" id="CADCWF010000142">
    <property type="protein sequence ID" value="CAA9557447.1"/>
    <property type="molecule type" value="Genomic_DNA"/>
</dbReference>
<protein>
    <submittedName>
        <fullName evidence="2">Heme O synthase, protoheme IX farnesyltransferase COX10-CtaB</fullName>
        <ecNumber evidence="2">2.5.1.-</ecNumber>
    </submittedName>
</protein>